<dbReference type="Pfam" id="PF05903">
    <property type="entry name" value="Peptidase_C97"/>
    <property type="match status" value="1"/>
</dbReference>
<dbReference type="GO" id="GO:0006508">
    <property type="term" value="P:proteolysis"/>
    <property type="evidence" value="ECO:0007669"/>
    <property type="project" value="UniProtKB-KW"/>
</dbReference>
<evidence type="ECO:0000259" key="6">
    <source>
        <dbReference type="PROSITE" id="PS51858"/>
    </source>
</evidence>
<evidence type="ECO:0000313" key="8">
    <source>
        <dbReference type="Proteomes" id="UP000215453"/>
    </source>
</evidence>
<name>A0A1Y6LUW5_ZYMTR</name>
<evidence type="ECO:0000259" key="4">
    <source>
        <dbReference type="PROSITE" id="PS51352"/>
    </source>
</evidence>
<dbReference type="PANTHER" id="PTHR12378:SF7">
    <property type="entry name" value="DESUMOYLATING ISOPEPTIDASE 1"/>
    <property type="match status" value="1"/>
</dbReference>
<dbReference type="Gene3D" id="3.90.1720.30">
    <property type="entry name" value="PPPDE domains"/>
    <property type="match status" value="1"/>
</dbReference>
<evidence type="ECO:0000256" key="3">
    <source>
        <dbReference type="ARBA" id="ARBA00022801"/>
    </source>
</evidence>
<evidence type="ECO:0000259" key="5">
    <source>
        <dbReference type="PROSITE" id="PS51396"/>
    </source>
</evidence>
<dbReference type="Pfam" id="PF08324">
    <property type="entry name" value="PUL"/>
    <property type="match status" value="1"/>
</dbReference>
<dbReference type="SUPFAM" id="SSF52833">
    <property type="entry name" value="Thioredoxin-like"/>
    <property type="match status" value="1"/>
</dbReference>
<comment type="similarity">
    <text evidence="1">Belongs to the DeSI family.</text>
</comment>
<dbReference type="PROSITE" id="PS51352">
    <property type="entry name" value="THIOREDOXIN_2"/>
    <property type="match status" value="1"/>
</dbReference>
<dbReference type="PANTHER" id="PTHR12378">
    <property type="entry name" value="DESUMOYLATING ISOPEPTIDASE"/>
    <property type="match status" value="1"/>
</dbReference>
<feature type="domain" description="Thioredoxin" evidence="4">
    <location>
        <begin position="219"/>
        <end position="344"/>
    </location>
</feature>
<evidence type="ECO:0000256" key="2">
    <source>
        <dbReference type="ARBA" id="ARBA00022670"/>
    </source>
</evidence>
<proteinExistence type="inferred from homology"/>
<accession>A0A1Y6LUW5</accession>
<dbReference type="PROSITE" id="PS51396">
    <property type="entry name" value="PUL"/>
    <property type="match status" value="1"/>
</dbReference>
<organism evidence="7 8">
    <name type="scientific">Zymoseptoria tritici ST99CH_1A5</name>
    <dbReference type="NCBI Taxonomy" id="1276529"/>
    <lineage>
        <taxon>Eukaryota</taxon>
        <taxon>Fungi</taxon>
        <taxon>Dikarya</taxon>
        <taxon>Ascomycota</taxon>
        <taxon>Pezizomycotina</taxon>
        <taxon>Dothideomycetes</taxon>
        <taxon>Dothideomycetidae</taxon>
        <taxon>Mycosphaerellales</taxon>
        <taxon>Mycosphaerellaceae</taxon>
        <taxon>Zymoseptoria</taxon>
    </lineage>
</organism>
<dbReference type="Proteomes" id="UP000215453">
    <property type="component" value="Chromosome 10"/>
</dbReference>
<dbReference type="InterPro" id="IPR011989">
    <property type="entry name" value="ARM-like"/>
</dbReference>
<dbReference type="PROSITE" id="PS51858">
    <property type="entry name" value="PPPDE"/>
    <property type="match status" value="1"/>
</dbReference>
<evidence type="ECO:0008006" key="9">
    <source>
        <dbReference type="Google" id="ProtNLM"/>
    </source>
</evidence>
<dbReference type="GO" id="GO:0070646">
    <property type="term" value="P:protein modification by small protein removal"/>
    <property type="evidence" value="ECO:0007669"/>
    <property type="project" value="TreeGrafter"/>
</dbReference>
<evidence type="ECO:0000313" key="7">
    <source>
        <dbReference type="EMBL" id="SMY28165.1"/>
    </source>
</evidence>
<protein>
    <recommendedName>
        <fullName evidence="9">Thioredoxin domain-containing protein</fullName>
    </recommendedName>
</protein>
<keyword evidence="3" id="KW-0378">Hydrolase</keyword>
<reference evidence="7 8" key="1">
    <citation type="submission" date="2016-10" db="EMBL/GenBank/DDBJ databases">
        <authorList>
            <person name="Varghese N."/>
        </authorList>
    </citation>
    <scope>NUCLEOTIDE SEQUENCE [LARGE SCALE GENOMIC DNA]</scope>
</reference>
<dbReference type="SMART" id="SM01179">
    <property type="entry name" value="DUF862"/>
    <property type="match status" value="1"/>
</dbReference>
<feature type="domain" description="PUL" evidence="5">
    <location>
        <begin position="345"/>
        <end position="630"/>
    </location>
</feature>
<dbReference type="Pfam" id="PF00085">
    <property type="entry name" value="Thioredoxin"/>
    <property type="match status" value="1"/>
</dbReference>
<dbReference type="Gene3D" id="3.40.30.10">
    <property type="entry name" value="Glutaredoxin"/>
    <property type="match status" value="1"/>
</dbReference>
<dbReference type="EMBL" id="LT882685">
    <property type="protein sequence ID" value="SMY28165.1"/>
    <property type="molecule type" value="Genomic_DNA"/>
</dbReference>
<dbReference type="Gene3D" id="1.25.10.10">
    <property type="entry name" value="Leucine-rich Repeat Variant"/>
    <property type="match status" value="1"/>
</dbReference>
<feature type="domain" description="PPPDE" evidence="6">
    <location>
        <begin position="54"/>
        <end position="194"/>
    </location>
</feature>
<gene>
    <name evidence="7" type="ORF">ZT1A5_G9610</name>
</gene>
<dbReference type="AlphaFoldDB" id="A0A1Y6LUW5"/>
<dbReference type="InterPro" id="IPR008580">
    <property type="entry name" value="PPPDE_dom"/>
</dbReference>
<sequence>MNSAAVCPRHNDDSLGSLHPSTFIAITTRVAASTLRILLDLAYVTLIYTKVVAMDVQLYVYDLTKGLARQMSQQFLGIQIDAVYHTAVVIDGIEYFYGAGVQTCYAGSTHHGRPMEIIPMGKTELPIETILDYLESLKEVYTAESYDLFAHNCNNFSNDFALFLVGKGIPSHIVNLPKRVLDTPFGQMLKPSLEASMRSVTQAEVPVQNRPPPAINGAATSGIPTSSPAIPTTQHRYGKVVNLTSLSTLDSHMATASDTCTTIFFTSSTCAPCKLAYPMFDTLAGEHPQALFVKVDINEARDVASRYQIRATPTFMTFSKGAKQDEWSGADPNLLKSNVERLIQHTFPPHRHLTLSLPTLQYGSMKPATFAKVPPLDKLMAKLGGASTKKTFTELRTFIDKRTASPKDAPLPDLPSISKSFKPDLLALPVEARFAAVDLLRCAMVDSRASGYLAEEKDAKIVSTVIDHVNKLDGCPHNLRLVTIHLACNTFSSHLYVKELMASDDNSLSQLIELITSSLLDVSHPTTRVAAAWLAFNLATTNYRIRREEEQEALAESEQVELAASLLEGLAEEENPDAAKALLLSLGYLVYCSPEKGELADLCSVMEAKQTVGRVKSNEPLAKEVASLFA</sequence>
<dbReference type="InterPro" id="IPR013535">
    <property type="entry name" value="PUL_dom"/>
</dbReference>
<dbReference type="CDD" id="cd02947">
    <property type="entry name" value="TRX_family"/>
    <property type="match status" value="1"/>
</dbReference>
<dbReference type="InterPro" id="IPR013766">
    <property type="entry name" value="Thioredoxin_domain"/>
</dbReference>
<keyword evidence="2" id="KW-0645">Protease</keyword>
<dbReference type="InterPro" id="IPR036249">
    <property type="entry name" value="Thioredoxin-like_sf"/>
</dbReference>
<dbReference type="GO" id="GO:0008233">
    <property type="term" value="F:peptidase activity"/>
    <property type="evidence" value="ECO:0007669"/>
    <property type="project" value="UniProtKB-KW"/>
</dbReference>
<dbReference type="InterPro" id="IPR042266">
    <property type="entry name" value="PPPDE_sf"/>
</dbReference>
<evidence type="ECO:0000256" key="1">
    <source>
        <dbReference type="ARBA" id="ARBA00008140"/>
    </source>
</evidence>